<dbReference type="SUPFAM" id="SSF52518">
    <property type="entry name" value="Thiamin diphosphate-binding fold (THDP-binding)"/>
    <property type="match status" value="1"/>
</dbReference>
<organism evidence="3 4">
    <name type="scientific">Ameyamaea chiangmaiensis</name>
    <dbReference type="NCBI Taxonomy" id="442969"/>
    <lineage>
        <taxon>Bacteria</taxon>
        <taxon>Pseudomonadati</taxon>
        <taxon>Pseudomonadota</taxon>
        <taxon>Alphaproteobacteria</taxon>
        <taxon>Acetobacterales</taxon>
        <taxon>Acetobacteraceae</taxon>
        <taxon>Ameyamaea</taxon>
    </lineage>
</organism>
<dbReference type="Proteomes" id="UP000585665">
    <property type="component" value="Unassembled WGS sequence"/>
</dbReference>
<comment type="caution">
    <text evidence="3">The sequence shown here is derived from an EMBL/GenBank/DDBJ whole genome shotgun (WGS) entry which is preliminary data.</text>
</comment>
<protein>
    <recommendedName>
        <fullName evidence="2">Transketolase N-terminal domain-containing protein</fullName>
    </recommendedName>
</protein>
<feature type="domain" description="Transketolase N-terminal" evidence="2">
    <location>
        <begin position="68"/>
        <end position="119"/>
    </location>
</feature>
<dbReference type="AlphaFoldDB" id="A0A850PHY3"/>
<evidence type="ECO:0000256" key="1">
    <source>
        <dbReference type="SAM" id="MobiDB-lite"/>
    </source>
</evidence>
<dbReference type="InterPro" id="IPR029061">
    <property type="entry name" value="THDP-binding"/>
</dbReference>
<dbReference type="EMBL" id="JABXXR010000337">
    <property type="protein sequence ID" value="NVN42229.1"/>
    <property type="molecule type" value="Genomic_DNA"/>
</dbReference>
<dbReference type="InterPro" id="IPR005474">
    <property type="entry name" value="Transketolase_N"/>
</dbReference>
<dbReference type="Gene3D" id="3.40.50.970">
    <property type="match status" value="1"/>
</dbReference>
<proteinExistence type="predicted"/>
<name>A0A850PHY3_9PROT</name>
<evidence type="ECO:0000313" key="3">
    <source>
        <dbReference type="EMBL" id="NVN42229.1"/>
    </source>
</evidence>
<keyword evidence="4" id="KW-1185">Reference proteome</keyword>
<reference evidence="3 4" key="1">
    <citation type="submission" date="2020-06" db="EMBL/GenBank/DDBJ databases">
        <title>Description of novel acetic acid bacteria.</title>
        <authorList>
            <person name="Sombolestani A."/>
        </authorList>
    </citation>
    <scope>NUCLEOTIDE SEQUENCE [LARGE SCALE GENOMIC DNA]</scope>
    <source>
        <strain evidence="3 4">LMG 27010</strain>
    </source>
</reference>
<dbReference type="Pfam" id="PF00456">
    <property type="entry name" value="Transketolase_N"/>
    <property type="match status" value="1"/>
</dbReference>
<evidence type="ECO:0000259" key="2">
    <source>
        <dbReference type="Pfam" id="PF00456"/>
    </source>
</evidence>
<feature type="compositionally biased region" description="Low complexity" evidence="1">
    <location>
        <begin position="23"/>
        <end position="42"/>
    </location>
</feature>
<sequence length="143" mass="14493">MTGAYETHTGKAATGRAARRGKAAQGSPRTPPATSTTSAPRALTDADIGPKIAPIAALAGAQALEATGALPSLALAATVLWARFLRFDPNEPNWPDRDRVVISSTRLRAITAALERLSGQATITSMPSGVPGGPVVDVAGAPS</sequence>
<feature type="region of interest" description="Disordered" evidence="1">
    <location>
        <begin position="1"/>
        <end position="45"/>
    </location>
</feature>
<evidence type="ECO:0000313" key="4">
    <source>
        <dbReference type="Proteomes" id="UP000585665"/>
    </source>
</evidence>
<gene>
    <name evidence="3" type="ORF">HUK82_16915</name>
</gene>
<feature type="non-terminal residue" evidence="3">
    <location>
        <position position="143"/>
    </location>
</feature>
<accession>A0A850PHY3</accession>